<accession>A0ABD0V9M2</accession>
<dbReference type="AlphaFoldDB" id="A0ABD0V9M2"/>
<keyword evidence="3" id="KW-1185">Reference proteome</keyword>
<feature type="transmembrane region" description="Helical" evidence="1">
    <location>
        <begin position="220"/>
        <end position="240"/>
    </location>
</feature>
<sequence>MDLLKKNSFDHRFVLYGFVEGFAESLPRFTCSICDVKSGSDSSSSGKYRSSSKLQSIGNTIIQNSGASLLTYSSFTGILGTTEMTRHTSVGRESASSFSSVSPTLSPDIKSANLMDCLTVWLRGASLAELRNFSILGSHLSPHLSSDVGECSIFIIKEILFDFICFLFSLRTITSIGSGTSLALASVYSPNRWLSIFIIFTFIIIGFIINVGVPQHVDNFHVYGILHFFFIFILSLSGGATGSPVLGLAGEFLRPEDYDRSWILPLEESANDGIPWRILQGVDRQDKCHHGFSFGPIFDVAYWWRRISGKLHRMSRPNLFLFLFSHHLFEALASRLVFPSTETFQWWIPECAVRVSHPDVHRVVTRGADRCALRADVSAEWGLLVGLSKSVPYTEVAAVLATTAWKSTLPNWMVAPELPVLITAFASWMLAPRPSWTVKAVFCRSICMNERQGVWNLSPDSFSCYDSTEMTSQRWKEKPIPSGVARNLWAPKIRAPASARISLNFKGTNGVLTE</sequence>
<keyword evidence="1" id="KW-0472">Membrane</keyword>
<evidence type="ECO:0000256" key="1">
    <source>
        <dbReference type="SAM" id="Phobius"/>
    </source>
</evidence>
<dbReference type="EMBL" id="JANQDX010000009">
    <property type="protein sequence ID" value="KAL0919281.1"/>
    <property type="molecule type" value="Genomic_DNA"/>
</dbReference>
<organism evidence="2 3">
    <name type="scientific">Dendrobium thyrsiflorum</name>
    <name type="common">Pinecone-like raceme dendrobium</name>
    <name type="synonym">Orchid</name>
    <dbReference type="NCBI Taxonomy" id="117978"/>
    <lineage>
        <taxon>Eukaryota</taxon>
        <taxon>Viridiplantae</taxon>
        <taxon>Streptophyta</taxon>
        <taxon>Embryophyta</taxon>
        <taxon>Tracheophyta</taxon>
        <taxon>Spermatophyta</taxon>
        <taxon>Magnoliopsida</taxon>
        <taxon>Liliopsida</taxon>
        <taxon>Asparagales</taxon>
        <taxon>Orchidaceae</taxon>
        <taxon>Epidendroideae</taxon>
        <taxon>Malaxideae</taxon>
        <taxon>Dendrobiinae</taxon>
        <taxon>Dendrobium</taxon>
    </lineage>
</organism>
<evidence type="ECO:0000313" key="2">
    <source>
        <dbReference type="EMBL" id="KAL0919281.1"/>
    </source>
</evidence>
<gene>
    <name evidence="2" type="ORF">M5K25_011362</name>
</gene>
<feature type="transmembrane region" description="Helical" evidence="1">
    <location>
        <begin position="163"/>
        <end position="187"/>
    </location>
</feature>
<comment type="caution">
    <text evidence="2">The sequence shown here is derived from an EMBL/GenBank/DDBJ whole genome shotgun (WGS) entry which is preliminary data.</text>
</comment>
<feature type="transmembrane region" description="Helical" evidence="1">
    <location>
        <begin position="193"/>
        <end position="213"/>
    </location>
</feature>
<evidence type="ECO:0000313" key="3">
    <source>
        <dbReference type="Proteomes" id="UP001552299"/>
    </source>
</evidence>
<protein>
    <submittedName>
        <fullName evidence="2">Uncharacterized protein</fullName>
    </submittedName>
</protein>
<dbReference type="Proteomes" id="UP001552299">
    <property type="component" value="Unassembled WGS sequence"/>
</dbReference>
<proteinExistence type="predicted"/>
<name>A0ABD0V9M2_DENTH</name>
<keyword evidence="1" id="KW-1133">Transmembrane helix</keyword>
<keyword evidence="1" id="KW-0812">Transmembrane</keyword>
<reference evidence="2 3" key="1">
    <citation type="journal article" date="2024" name="Plant Biotechnol. J.">
        <title>Dendrobium thyrsiflorum genome and its molecular insights into genes involved in important horticultural traits.</title>
        <authorList>
            <person name="Chen B."/>
            <person name="Wang J.Y."/>
            <person name="Zheng P.J."/>
            <person name="Li K.L."/>
            <person name="Liang Y.M."/>
            <person name="Chen X.F."/>
            <person name="Zhang C."/>
            <person name="Zhao X."/>
            <person name="He X."/>
            <person name="Zhang G.Q."/>
            <person name="Liu Z.J."/>
            <person name="Xu Q."/>
        </authorList>
    </citation>
    <scope>NUCLEOTIDE SEQUENCE [LARGE SCALE GENOMIC DNA]</scope>
    <source>
        <strain evidence="2">GZMU011</strain>
    </source>
</reference>